<dbReference type="RefSeq" id="WP_007336649.1">
    <property type="nucleotide sequence ID" value="NZ_AMWG01000027.1"/>
</dbReference>
<evidence type="ECO:0000256" key="1">
    <source>
        <dbReference type="SAM" id="MobiDB-lite"/>
    </source>
</evidence>
<keyword evidence="2" id="KW-0812">Transmembrane</keyword>
<proteinExistence type="predicted"/>
<keyword evidence="2" id="KW-1133">Transmembrane helix</keyword>
<accession>L7CL97</accession>
<dbReference type="PATRIC" id="fig|993516.3.peg.1537"/>
<organism evidence="3 4">
    <name type="scientific">Rhodopirellula baltica SWK14</name>
    <dbReference type="NCBI Taxonomy" id="993516"/>
    <lineage>
        <taxon>Bacteria</taxon>
        <taxon>Pseudomonadati</taxon>
        <taxon>Planctomycetota</taxon>
        <taxon>Planctomycetia</taxon>
        <taxon>Pirellulales</taxon>
        <taxon>Pirellulaceae</taxon>
        <taxon>Rhodopirellula</taxon>
    </lineage>
</organism>
<protein>
    <submittedName>
        <fullName evidence="3">Uncharacterized protein</fullName>
    </submittedName>
</protein>
<dbReference type="EMBL" id="AMWG01000027">
    <property type="protein sequence ID" value="ELP34625.1"/>
    <property type="molecule type" value="Genomic_DNA"/>
</dbReference>
<name>L7CL97_RHOBT</name>
<dbReference type="Proteomes" id="UP000010959">
    <property type="component" value="Unassembled WGS sequence"/>
</dbReference>
<evidence type="ECO:0000313" key="3">
    <source>
        <dbReference type="EMBL" id="ELP34625.1"/>
    </source>
</evidence>
<gene>
    <name evidence="3" type="ORF">RBSWK_01457</name>
</gene>
<comment type="caution">
    <text evidence="3">The sequence shown here is derived from an EMBL/GenBank/DDBJ whole genome shotgun (WGS) entry which is preliminary data.</text>
</comment>
<sequence length="360" mass="39224">MAEKEAPRTKFFWLVVGGVVTLVFGVAGALVTSYLSTSSPKLIYTVTAVDYFEGQENNLGVVTLDVSNPGRKEIETLECNITLPNSTVKEPRVTGLAPTGLTLESTTNSVVVSVPFLNPQESLSLQILVEPPPSEPIKSDVEVRGKGVRGLESSKNDAAEKTRLEIIPLVAGLMTAFVANALSVRLLVRKSRLVRRLMGSVIDEKDIVLGYDKQEMFAFTLGLNGFHSYAERIRCHHRKMSWLSYSDILTENVLAEARDDSVTLSRAIDVLKIILENIEGLRPATAAAINVNIARLCAVQGDTKQAATYIKTARGEHARMAEGRQELIPELRSLTQHDTADDAAVTSNHPMQPSGEVGRS</sequence>
<feature type="transmembrane region" description="Helical" evidence="2">
    <location>
        <begin position="166"/>
        <end position="188"/>
    </location>
</feature>
<evidence type="ECO:0000256" key="2">
    <source>
        <dbReference type="SAM" id="Phobius"/>
    </source>
</evidence>
<evidence type="ECO:0000313" key="4">
    <source>
        <dbReference type="Proteomes" id="UP000010959"/>
    </source>
</evidence>
<feature type="region of interest" description="Disordered" evidence="1">
    <location>
        <begin position="338"/>
        <end position="360"/>
    </location>
</feature>
<dbReference type="AlphaFoldDB" id="L7CL97"/>
<reference evidence="3 4" key="1">
    <citation type="journal article" date="2013" name="Mar. Genomics">
        <title>Expression of sulfatases in Rhodopirellula baltica and the diversity of sulfatases in the genus Rhodopirellula.</title>
        <authorList>
            <person name="Wegner C.E."/>
            <person name="Richter-Heitmann T."/>
            <person name="Klindworth A."/>
            <person name="Klockow C."/>
            <person name="Richter M."/>
            <person name="Achstetter T."/>
            <person name="Glockner F.O."/>
            <person name="Harder J."/>
        </authorList>
    </citation>
    <scope>NUCLEOTIDE SEQUENCE [LARGE SCALE GENOMIC DNA]</scope>
    <source>
        <strain evidence="3 4">SWK14</strain>
    </source>
</reference>
<feature type="transmembrane region" description="Helical" evidence="2">
    <location>
        <begin position="12"/>
        <end position="35"/>
    </location>
</feature>
<keyword evidence="2" id="KW-0472">Membrane</keyword>